<feature type="region of interest" description="Disordered" evidence="1">
    <location>
        <begin position="318"/>
        <end position="349"/>
    </location>
</feature>
<feature type="compositionally biased region" description="Basic residues" evidence="1">
    <location>
        <begin position="160"/>
        <end position="170"/>
    </location>
</feature>
<evidence type="ECO:0000313" key="3">
    <source>
        <dbReference type="EMBL" id="KAG0297083.1"/>
    </source>
</evidence>
<feature type="compositionally biased region" description="Acidic residues" evidence="1">
    <location>
        <begin position="184"/>
        <end position="236"/>
    </location>
</feature>
<reference evidence="3 4" key="1">
    <citation type="journal article" date="2020" name="Fungal Divers.">
        <title>Resolving the Mortierellaceae phylogeny through synthesis of multi-gene phylogenetics and phylogenomics.</title>
        <authorList>
            <person name="Vandepol N."/>
            <person name="Liber J."/>
            <person name="Desiro A."/>
            <person name="Na H."/>
            <person name="Kennedy M."/>
            <person name="Barry K."/>
            <person name="Grigoriev I.V."/>
            <person name="Miller A.N."/>
            <person name="O'Donnell K."/>
            <person name="Stajich J.E."/>
            <person name="Bonito G."/>
        </authorList>
    </citation>
    <scope>NUCLEOTIDE SEQUENCE [LARGE SCALE GENOMIC DNA]</scope>
    <source>
        <strain evidence="3 4">AD045</strain>
    </source>
</reference>
<accession>A0ABQ7KDS8</accession>
<feature type="chain" id="PRO_5046653733" evidence="2">
    <location>
        <begin position="24"/>
        <end position="349"/>
    </location>
</feature>
<feature type="compositionally biased region" description="Basic and acidic residues" evidence="1">
    <location>
        <begin position="171"/>
        <end position="183"/>
    </location>
</feature>
<dbReference type="Proteomes" id="UP001194696">
    <property type="component" value="Unassembled WGS sequence"/>
</dbReference>
<dbReference type="EMBL" id="JAAAIM010000041">
    <property type="protein sequence ID" value="KAG0297083.1"/>
    <property type="molecule type" value="Genomic_DNA"/>
</dbReference>
<feature type="compositionally biased region" description="Acidic residues" evidence="1">
    <location>
        <begin position="138"/>
        <end position="150"/>
    </location>
</feature>
<dbReference type="PANTHER" id="PTHR35711">
    <property type="entry name" value="EXPRESSED PROTEIN"/>
    <property type="match status" value="1"/>
</dbReference>
<gene>
    <name evidence="3" type="ORF">BGZ96_007784</name>
</gene>
<keyword evidence="2" id="KW-0732">Signal</keyword>
<evidence type="ECO:0000256" key="2">
    <source>
        <dbReference type="SAM" id="SignalP"/>
    </source>
</evidence>
<feature type="region of interest" description="Disordered" evidence="1">
    <location>
        <begin position="120"/>
        <end position="236"/>
    </location>
</feature>
<organism evidence="3 4">
    <name type="scientific">Linnemannia gamsii</name>
    <dbReference type="NCBI Taxonomy" id="64522"/>
    <lineage>
        <taxon>Eukaryota</taxon>
        <taxon>Fungi</taxon>
        <taxon>Fungi incertae sedis</taxon>
        <taxon>Mucoromycota</taxon>
        <taxon>Mortierellomycotina</taxon>
        <taxon>Mortierellomycetes</taxon>
        <taxon>Mortierellales</taxon>
        <taxon>Mortierellaceae</taxon>
        <taxon>Linnemannia</taxon>
    </lineage>
</organism>
<comment type="caution">
    <text evidence="3">The sequence shown here is derived from an EMBL/GenBank/DDBJ whole genome shotgun (WGS) entry which is preliminary data.</text>
</comment>
<evidence type="ECO:0000313" key="4">
    <source>
        <dbReference type="Proteomes" id="UP001194696"/>
    </source>
</evidence>
<keyword evidence="4" id="KW-1185">Reference proteome</keyword>
<name>A0ABQ7KDS8_9FUNG</name>
<evidence type="ECO:0000256" key="1">
    <source>
        <dbReference type="SAM" id="MobiDB-lite"/>
    </source>
</evidence>
<proteinExistence type="predicted"/>
<sequence>MKSSTFRLLYLGQALALLTAAYAQLEFTIPKELFIGSDHTIEWTGRPSLSNSQQKVVLFKNNEPILILCEGYISGSGQCTFRLEEKDVNTIDRGNYGYYIGLQAPDGLSLDRTRDFTIQYEEDPAEERLRNGDGSGDNNEDEEDEEENDDMESREGDHHHKEKTKKKLTKNKKEDKLKAKAKEEDNDDNDDDEDDGDNGNDNGSDDDNDDSDGDEDNEDRNEDDEDDSEEFGIDMLMDLDDIDEKAWYQPVVAFGVPYPELPVTGSHSELSPNQQTTTEIHAIHAKAALTSSESQQPQPTFRHALVGTKAGANKVSTESAANNTVYQSSTVPQSPTLCKDTKRVSQGQN</sequence>
<feature type="compositionally biased region" description="Polar residues" evidence="1">
    <location>
        <begin position="318"/>
        <end position="336"/>
    </location>
</feature>
<dbReference type="PANTHER" id="PTHR35711:SF1">
    <property type="entry name" value="ECTODERMAL, ISOFORM F"/>
    <property type="match status" value="1"/>
</dbReference>
<feature type="signal peptide" evidence="2">
    <location>
        <begin position="1"/>
        <end position="23"/>
    </location>
</feature>
<protein>
    <submittedName>
        <fullName evidence="3">Uncharacterized protein</fullName>
    </submittedName>
</protein>